<dbReference type="InterPro" id="IPR041315">
    <property type="entry name" value="PlcR_TPR"/>
</dbReference>
<protein>
    <submittedName>
        <fullName evidence="2">Putative transcription factor, MBF1 like protein</fullName>
    </submittedName>
</protein>
<dbReference type="Proteomes" id="UP000005435">
    <property type="component" value="Chromosome"/>
</dbReference>
<dbReference type="Gene3D" id="1.10.260.40">
    <property type="entry name" value="lambda repressor-like DNA-binding domains"/>
    <property type="match status" value="1"/>
</dbReference>
<dbReference type="PANTHER" id="PTHR37038">
    <property type="entry name" value="TRANSCRIPTIONAL REGULATOR-RELATED"/>
    <property type="match status" value="1"/>
</dbReference>
<gene>
    <name evidence="2" type="ordered locus">Clocl_2236</name>
</gene>
<reference evidence="2 3" key="2">
    <citation type="journal article" date="2012" name="Stand. Genomic Sci.">
        <title>Complete Genome Sequence of Clostridium clariflavum DSM 19732.</title>
        <authorList>
            <person name="Izquierdo J.A."/>
            <person name="Goodwin L."/>
            <person name="Davenport K.W."/>
            <person name="Teshima H."/>
            <person name="Bruce D."/>
            <person name="Detter C."/>
            <person name="Tapia R."/>
            <person name="Han S."/>
            <person name="Land M."/>
            <person name="Hauser L."/>
            <person name="Jeffries C.D."/>
            <person name="Han J."/>
            <person name="Pitluck S."/>
            <person name="Nolan M."/>
            <person name="Chen A."/>
            <person name="Huntemann M."/>
            <person name="Mavromatis K."/>
            <person name="Mikhailova N."/>
            <person name="Liolios K."/>
            <person name="Woyke T."/>
            <person name="Lynd L.R."/>
        </authorList>
    </citation>
    <scope>NUCLEOTIDE SEQUENCE [LARGE SCALE GENOMIC DNA]</scope>
    <source>
        <strain evidence="3">DSM 19732 / NBRC 101661 / EBR45</strain>
    </source>
</reference>
<evidence type="ECO:0000313" key="2">
    <source>
        <dbReference type="EMBL" id="AEV68828.1"/>
    </source>
</evidence>
<dbReference type="Pfam" id="PF01381">
    <property type="entry name" value="HTH_3"/>
    <property type="match status" value="1"/>
</dbReference>
<evidence type="ECO:0000259" key="1">
    <source>
        <dbReference type="PROSITE" id="PS50943"/>
    </source>
</evidence>
<accession>G8LXS5</accession>
<dbReference type="CDD" id="cd00093">
    <property type="entry name" value="HTH_XRE"/>
    <property type="match status" value="1"/>
</dbReference>
<name>G8LXS5_ACECE</name>
<dbReference type="Pfam" id="PF18768">
    <property type="entry name" value="RNPP_C"/>
    <property type="match status" value="1"/>
</dbReference>
<dbReference type="eggNOG" id="COG1813">
    <property type="taxonomic scope" value="Bacteria"/>
</dbReference>
<dbReference type="InterPro" id="IPR001387">
    <property type="entry name" value="Cro/C1-type_HTH"/>
</dbReference>
<dbReference type="STRING" id="720554.Clocl_2236"/>
<sequence length="327" mass="38943">MYYNLEAFGRKISQIRKNLGYTQKDISNLSSLTIETLRKIENGKVLPTQITLELLSPILKVDLNQLLLNYRIPNYDEFNKLKNKIECKIENGNYFNLENDLKYMKKILDKQNLNNYAYKLMHQFYYFVEAIILKKIYKDYEKSLSKLIFAMKVMTPKFNQIKYKEFVYCDFEIRILMNIALLFSELESVEKCQEMLLFCLNSINSDEINIKLKILYNISYTFHKMNMHSKALYFANEGIKLCIENNKLNCLAHLYSRKGIAQYFLRDETYITSLRTAINLYNITNQDNFKKLLIKFCKIYKIDTTKQLNRSIDNFQTKLTNISFSLI</sequence>
<dbReference type="Gene3D" id="1.25.40.10">
    <property type="entry name" value="Tetratricopeptide repeat domain"/>
    <property type="match status" value="1"/>
</dbReference>
<dbReference type="PROSITE" id="PS50943">
    <property type="entry name" value="HTH_CROC1"/>
    <property type="match status" value="1"/>
</dbReference>
<dbReference type="GO" id="GO:0003677">
    <property type="term" value="F:DNA binding"/>
    <property type="evidence" value="ECO:0007669"/>
    <property type="project" value="InterPro"/>
</dbReference>
<organism evidence="2 3">
    <name type="scientific">Acetivibrio clariflavus (strain DSM 19732 / NBRC 101661 / EBR45)</name>
    <name type="common">Clostridium clariflavum</name>
    <dbReference type="NCBI Taxonomy" id="720554"/>
    <lineage>
        <taxon>Bacteria</taxon>
        <taxon>Bacillati</taxon>
        <taxon>Bacillota</taxon>
        <taxon>Clostridia</taxon>
        <taxon>Eubacteriales</taxon>
        <taxon>Oscillospiraceae</taxon>
        <taxon>Acetivibrio</taxon>
    </lineage>
</organism>
<reference evidence="3" key="1">
    <citation type="submission" date="2011-12" db="EMBL/GenBank/DDBJ databases">
        <title>Complete sequence of Clostridium clariflavum DSM 19732.</title>
        <authorList>
            <consortium name="US DOE Joint Genome Institute"/>
            <person name="Lucas S."/>
            <person name="Han J."/>
            <person name="Lapidus A."/>
            <person name="Cheng J.-F."/>
            <person name="Goodwin L."/>
            <person name="Pitluck S."/>
            <person name="Peters L."/>
            <person name="Teshima H."/>
            <person name="Detter J.C."/>
            <person name="Han C."/>
            <person name="Tapia R."/>
            <person name="Land M."/>
            <person name="Hauser L."/>
            <person name="Kyrpides N."/>
            <person name="Ivanova N."/>
            <person name="Pagani I."/>
            <person name="Kitzmiller T."/>
            <person name="Lynd L."/>
            <person name="Izquierdo J."/>
            <person name="Woyke T."/>
        </authorList>
    </citation>
    <scope>NUCLEOTIDE SEQUENCE [LARGE SCALE GENOMIC DNA]</scope>
    <source>
        <strain evidence="3">DSM 19732 / NBRC 101661 / EBR45</strain>
    </source>
</reference>
<keyword evidence="3" id="KW-1185">Reference proteome</keyword>
<evidence type="ECO:0000313" key="3">
    <source>
        <dbReference type="Proteomes" id="UP000005435"/>
    </source>
</evidence>
<dbReference type="EMBL" id="CP003065">
    <property type="protein sequence ID" value="AEV68828.1"/>
    <property type="molecule type" value="Genomic_DNA"/>
</dbReference>
<dbReference type="OrthoDB" id="1954354at2"/>
<dbReference type="SUPFAM" id="SSF47413">
    <property type="entry name" value="lambda repressor-like DNA-binding domains"/>
    <property type="match status" value="1"/>
</dbReference>
<dbReference type="RefSeq" id="WP_014255407.1">
    <property type="nucleotide sequence ID" value="NC_016627.1"/>
</dbReference>
<dbReference type="KEGG" id="ccl:Clocl_2236"/>
<proteinExistence type="predicted"/>
<feature type="domain" description="HTH cro/C1-type" evidence="1">
    <location>
        <begin position="12"/>
        <end position="66"/>
    </location>
</feature>
<dbReference type="InterPro" id="IPR010982">
    <property type="entry name" value="Lambda_DNA-bd_dom_sf"/>
</dbReference>
<dbReference type="SMART" id="SM00530">
    <property type="entry name" value="HTH_XRE"/>
    <property type="match status" value="1"/>
</dbReference>
<dbReference type="InterPro" id="IPR011990">
    <property type="entry name" value="TPR-like_helical_dom_sf"/>
</dbReference>
<dbReference type="InterPro" id="IPR053163">
    <property type="entry name" value="HTH-type_regulator_Rgg"/>
</dbReference>
<dbReference type="HOGENOM" id="CLU_079002_0_0_9"/>
<dbReference type="AlphaFoldDB" id="G8LXS5"/>
<dbReference type="PANTHER" id="PTHR37038:SF14">
    <property type="entry name" value="TRANSCRIPTIONAL ACTIVATOR"/>
    <property type="match status" value="1"/>
</dbReference>